<dbReference type="Gene3D" id="3.40.190.10">
    <property type="entry name" value="Periplasmic binding protein-like II"/>
    <property type="match status" value="2"/>
</dbReference>
<evidence type="ECO:0000313" key="5">
    <source>
        <dbReference type="EMBL" id="ODJ89685.1"/>
    </source>
</evidence>
<dbReference type="SUPFAM" id="SSF53850">
    <property type="entry name" value="Periplasmic binding protein-like II"/>
    <property type="match status" value="1"/>
</dbReference>
<keyword evidence="6" id="KW-1185">Reference proteome</keyword>
<evidence type="ECO:0000256" key="2">
    <source>
        <dbReference type="ARBA" id="ARBA00022729"/>
    </source>
</evidence>
<dbReference type="SMART" id="SM00062">
    <property type="entry name" value="PBPb"/>
    <property type="match status" value="1"/>
</dbReference>
<evidence type="ECO:0000256" key="3">
    <source>
        <dbReference type="SAM" id="SignalP"/>
    </source>
</evidence>
<evidence type="ECO:0000259" key="4">
    <source>
        <dbReference type="SMART" id="SM00062"/>
    </source>
</evidence>
<comment type="caution">
    <text evidence="5">The sequence shown here is derived from an EMBL/GenBank/DDBJ whole genome shotgun (WGS) entry which is preliminary data.</text>
</comment>
<dbReference type="EMBL" id="MARB01000001">
    <property type="protein sequence ID" value="ODJ89685.1"/>
    <property type="molecule type" value="Genomic_DNA"/>
</dbReference>
<feature type="domain" description="Solute-binding protein family 3/N-terminal" evidence="4">
    <location>
        <begin position="40"/>
        <end position="282"/>
    </location>
</feature>
<evidence type="ECO:0000256" key="1">
    <source>
        <dbReference type="ARBA" id="ARBA00010333"/>
    </source>
</evidence>
<dbReference type="Pfam" id="PF00497">
    <property type="entry name" value="SBP_bac_3"/>
    <property type="match status" value="1"/>
</dbReference>
<evidence type="ECO:0000313" key="6">
    <source>
        <dbReference type="Proteomes" id="UP000094769"/>
    </source>
</evidence>
<feature type="chain" id="PRO_5030547966" evidence="3">
    <location>
        <begin position="26"/>
        <end position="303"/>
    </location>
</feature>
<accession>A0A7Z0VPZ6</accession>
<dbReference type="PANTHER" id="PTHR35936">
    <property type="entry name" value="MEMBRANE-BOUND LYTIC MUREIN TRANSGLYCOSYLASE F"/>
    <property type="match status" value="1"/>
</dbReference>
<keyword evidence="2 3" id="KW-0732">Signal</keyword>
<dbReference type="InterPro" id="IPR001638">
    <property type="entry name" value="Solute-binding_3/MltF_N"/>
</dbReference>
<comment type="similarity">
    <text evidence="1">Belongs to the bacterial solute-binding protein 3 family.</text>
</comment>
<dbReference type="PANTHER" id="PTHR35936:SF19">
    <property type="entry name" value="AMINO-ACID-BINDING PROTEIN YXEM-RELATED"/>
    <property type="match status" value="1"/>
</dbReference>
<gene>
    <name evidence="5" type="primary">artI</name>
    <name evidence="5" type="ORF">CODIS_02450</name>
</gene>
<sequence>MYRIKDILIFAAAVASLVLASSAIAEDEPSALDRIRERGVLEVAVYNDFPPFSYRDERGRIVGIDADIAHALAKSLGVAAAIRAVGADESMEDDLRNNVWKGHYLGGGVADVMLHVPYDAAFAEENDRVIFVAPYYREQVVVAVEKGVGANLDPLDYFSHEKVGVELDTLTDFYLLSAYNGKIRNQVVHFSNIGKAVNALKNGEVAGVAGPRSEIEFALGDQAANYAVGPIQMPGLSTSGWDLGAAVKQGNGALADAVEKAMSQLRQSSSLSKIFTQYRSTYQLPSRTRLVRVEPDGRISQRD</sequence>
<dbReference type="Proteomes" id="UP000094769">
    <property type="component" value="Unassembled WGS sequence"/>
</dbReference>
<dbReference type="AlphaFoldDB" id="A0A7Z0VPZ6"/>
<organism evidence="5 6">
    <name type="scientific">Candidatus Thiodiazotropha endolucinida</name>
    <dbReference type="NCBI Taxonomy" id="1655433"/>
    <lineage>
        <taxon>Bacteria</taxon>
        <taxon>Pseudomonadati</taxon>
        <taxon>Pseudomonadota</taxon>
        <taxon>Gammaproteobacteria</taxon>
        <taxon>Chromatiales</taxon>
        <taxon>Sedimenticolaceae</taxon>
        <taxon>Candidatus Thiodiazotropha</taxon>
    </lineage>
</organism>
<dbReference type="OrthoDB" id="9813518at2"/>
<proteinExistence type="inferred from homology"/>
<protein>
    <submittedName>
        <fullName evidence="5">Putative ABC transporter arginine-binding protein 2</fullName>
    </submittedName>
</protein>
<feature type="signal peptide" evidence="3">
    <location>
        <begin position="1"/>
        <end position="25"/>
    </location>
</feature>
<reference evidence="5 6" key="1">
    <citation type="submission" date="2016-06" db="EMBL/GenBank/DDBJ databases">
        <title>Genome sequence of endosymbiont of Candidatus Endolucinida thiodiazotropha.</title>
        <authorList>
            <person name="Poehlein A."/>
            <person name="Koenig S."/>
            <person name="Heiden S.E."/>
            <person name="Thuermer A."/>
            <person name="Voget S."/>
            <person name="Daniel R."/>
            <person name="Markert S."/>
            <person name="Gros O."/>
            <person name="Schweder T."/>
        </authorList>
    </citation>
    <scope>NUCLEOTIDE SEQUENCE [LARGE SCALE GENOMIC DNA]</scope>
    <source>
        <strain evidence="5 6">COS</strain>
    </source>
</reference>
<dbReference type="RefSeq" id="WP_069120738.1">
    <property type="nucleotide sequence ID" value="NZ_MARB01000001.1"/>
</dbReference>
<name>A0A7Z0VPZ6_9GAMM</name>